<reference evidence="7 8" key="1">
    <citation type="submission" date="2016-11" db="EMBL/GenBank/DDBJ databases">
        <authorList>
            <person name="Jaros S."/>
            <person name="Januszkiewicz K."/>
            <person name="Wedrychowicz H."/>
        </authorList>
    </citation>
    <scope>NUCLEOTIDE SEQUENCE [LARGE SCALE GENOMIC DNA]</scope>
    <source>
        <strain evidence="7 8">OK807</strain>
    </source>
</reference>
<evidence type="ECO:0000256" key="6">
    <source>
        <dbReference type="SAM" id="Phobius"/>
    </source>
</evidence>
<dbReference type="Proteomes" id="UP000181909">
    <property type="component" value="Unassembled WGS sequence"/>
</dbReference>
<dbReference type="Pfam" id="PF07690">
    <property type="entry name" value="MFS_1"/>
    <property type="match status" value="1"/>
</dbReference>
<feature type="transmembrane region" description="Helical" evidence="6">
    <location>
        <begin position="358"/>
        <end position="376"/>
    </location>
</feature>
<proteinExistence type="predicted"/>
<sequence>MNERMGDEINPGPKKPRSDNLFHLGEFRTLWAAYAQSILGDQLARVALSLLVFERTDSPGWTAATYALTTLPALLSGVLLSGLADRFPRRTVMISCDLVRMVLVGLMALPGMPLPLLAGLLVLAQLAEAPFGAAQGALLPTVLGAQRYERGQRVMQITHQTGQLVGFAGGGLLAAWLGSNLSLGVNAVTFLLSAALVRFGVKARPAASADARKTRLGAQVGGAAALIWSDRRLRSLLALGWLAGFVVLPEGLAAPFADEAGGGAYSVGLLLASHPAGMVLGAALLGRAKVGDESRRRLLGPLAVGANLPLLVYWLDPSVGVAMFLLLVAGVCSAYQITAGATFVLLTPVDRRGQALGLARSGVTAMQGIGVALGGVATELTGSSANTIGASGLLGVLCAILAATAWTRARADDAQMIPRSA</sequence>
<dbReference type="EMBL" id="FPJO01000019">
    <property type="protein sequence ID" value="SFY34761.1"/>
    <property type="molecule type" value="Genomic_DNA"/>
</dbReference>
<feature type="transmembrane region" description="Helical" evidence="6">
    <location>
        <begin position="183"/>
        <end position="201"/>
    </location>
</feature>
<evidence type="ECO:0000256" key="1">
    <source>
        <dbReference type="ARBA" id="ARBA00004651"/>
    </source>
</evidence>
<dbReference type="OrthoDB" id="3227279at2"/>
<gene>
    <name evidence="7" type="ORF">SAMN02787144_1019114</name>
</gene>
<protein>
    <submittedName>
        <fullName evidence="7">Predicted arabinose efflux permease, MFS family</fullName>
    </submittedName>
</protein>
<accession>A0A1K2EGR9</accession>
<dbReference type="SUPFAM" id="SSF103473">
    <property type="entry name" value="MFS general substrate transporter"/>
    <property type="match status" value="1"/>
</dbReference>
<evidence type="ECO:0000256" key="5">
    <source>
        <dbReference type="ARBA" id="ARBA00023136"/>
    </source>
</evidence>
<evidence type="ECO:0000313" key="7">
    <source>
        <dbReference type="EMBL" id="SFY34761.1"/>
    </source>
</evidence>
<name>A0A1K2EGR9_STRAR</name>
<evidence type="ECO:0000313" key="8">
    <source>
        <dbReference type="Proteomes" id="UP000181909"/>
    </source>
</evidence>
<keyword evidence="3 6" id="KW-0812">Transmembrane</keyword>
<feature type="transmembrane region" description="Helical" evidence="6">
    <location>
        <begin position="388"/>
        <end position="406"/>
    </location>
</feature>
<comment type="subcellular location">
    <subcellularLocation>
        <location evidence="1">Cell membrane</location>
        <topology evidence="1">Multi-pass membrane protein</topology>
    </subcellularLocation>
</comment>
<keyword evidence="5 6" id="KW-0472">Membrane</keyword>
<dbReference type="CDD" id="cd06173">
    <property type="entry name" value="MFS_MefA_like"/>
    <property type="match status" value="1"/>
</dbReference>
<keyword evidence="4 6" id="KW-1133">Transmembrane helix</keyword>
<dbReference type="PANTHER" id="PTHR23513:SF11">
    <property type="entry name" value="STAPHYLOFERRIN A TRANSPORTER"/>
    <property type="match status" value="1"/>
</dbReference>
<dbReference type="Gene3D" id="1.20.1250.20">
    <property type="entry name" value="MFS general substrate transporter like domains"/>
    <property type="match status" value="1"/>
</dbReference>
<dbReference type="InterPro" id="IPR011701">
    <property type="entry name" value="MFS"/>
</dbReference>
<dbReference type="InterPro" id="IPR036259">
    <property type="entry name" value="MFS_trans_sf"/>
</dbReference>
<dbReference type="PANTHER" id="PTHR23513">
    <property type="entry name" value="INTEGRAL MEMBRANE EFFLUX PROTEIN-RELATED"/>
    <property type="match status" value="1"/>
</dbReference>
<feature type="transmembrane region" description="Helical" evidence="6">
    <location>
        <begin position="101"/>
        <end position="123"/>
    </location>
</feature>
<feature type="transmembrane region" description="Helical" evidence="6">
    <location>
        <begin position="321"/>
        <end position="346"/>
    </location>
</feature>
<dbReference type="AlphaFoldDB" id="A0A1K2EGR9"/>
<evidence type="ECO:0000256" key="3">
    <source>
        <dbReference type="ARBA" id="ARBA00022692"/>
    </source>
</evidence>
<evidence type="ECO:0000256" key="4">
    <source>
        <dbReference type="ARBA" id="ARBA00022989"/>
    </source>
</evidence>
<evidence type="ECO:0000256" key="2">
    <source>
        <dbReference type="ARBA" id="ARBA00022475"/>
    </source>
</evidence>
<feature type="transmembrane region" description="Helical" evidence="6">
    <location>
        <begin position="298"/>
        <end position="315"/>
    </location>
</feature>
<dbReference type="GO" id="GO:0022857">
    <property type="term" value="F:transmembrane transporter activity"/>
    <property type="evidence" value="ECO:0007669"/>
    <property type="project" value="InterPro"/>
</dbReference>
<dbReference type="GO" id="GO:0005886">
    <property type="term" value="C:plasma membrane"/>
    <property type="evidence" value="ECO:0007669"/>
    <property type="project" value="UniProtKB-SubCell"/>
</dbReference>
<dbReference type="STRING" id="1893.SAMN02787144_1019114"/>
<keyword evidence="2" id="KW-1003">Cell membrane</keyword>
<feature type="transmembrane region" description="Helical" evidence="6">
    <location>
        <begin position="263"/>
        <end position="286"/>
    </location>
</feature>
<feature type="transmembrane region" description="Helical" evidence="6">
    <location>
        <begin position="236"/>
        <end position="257"/>
    </location>
</feature>
<feature type="transmembrane region" description="Helical" evidence="6">
    <location>
        <begin position="60"/>
        <end position="80"/>
    </location>
</feature>
<organism evidence="7 8">
    <name type="scientific">Streptomyces atratus</name>
    <dbReference type="NCBI Taxonomy" id="1893"/>
    <lineage>
        <taxon>Bacteria</taxon>
        <taxon>Bacillati</taxon>
        <taxon>Actinomycetota</taxon>
        <taxon>Actinomycetes</taxon>
        <taxon>Kitasatosporales</taxon>
        <taxon>Streptomycetaceae</taxon>
        <taxon>Streptomyces</taxon>
    </lineage>
</organism>